<name>A0A7Z9DZG4_9CYAN</name>
<dbReference type="PANTHER" id="PTHR23355">
    <property type="entry name" value="RIBONUCLEASE"/>
    <property type="match status" value="1"/>
</dbReference>
<dbReference type="SMART" id="SM00316">
    <property type="entry name" value="S1"/>
    <property type="match status" value="1"/>
</dbReference>
<keyword evidence="1" id="KW-0540">Nuclease</keyword>
<dbReference type="InterPro" id="IPR040476">
    <property type="entry name" value="CSD2"/>
</dbReference>
<evidence type="ECO:0000256" key="3">
    <source>
        <dbReference type="ARBA" id="ARBA00022839"/>
    </source>
</evidence>
<dbReference type="InterPro" id="IPR011129">
    <property type="entry name" value="CSD"/>
</dbReference>
<accession>A0A7Z9DZG4</accession>
<feature type="domain" description="S1 motif" evidence="5">
    <location>
        <begin position="713"/>
        <end position="801"/>
    </location>
</feature>
<dbReference type="GO" id="GO:0004527">
    <property type="term" value="F:exonuclease activity"/>
    <property type="evidence" value="ECO:0007669"/>
    <property type="project" value="UniProtKB-KW"/>
</dbReference>
<keyword evidence="7" id="KW-1185">Reference proteome</keyword>
<dbReference type="Pfam" id="PF08206">
    <property type="entry name" value="OB_RNB"/>
    <property type="match status" value="1"/>
</dbReference>
<dbReference type="SMART" id="SM00357">
    <property type="entry name" value="CSP"/>
    <property type="match status" value="1"/>
</dbReference>
<organism evidence="6 7">
    <name type="scientific">Planktothrix serta PCC 8927</name>
    <dbReference type="NCBI Taxonomy" id="671068"/>
    <lineage>
        <taxon>Bacteria</taxon>
        <taxon>Bacillati</taxon>
        <taxon>Cyanobacteriota</taxon>
        <taxon>Cyanophyceae</taxon>
        <taxon>Oscillatoriophycideae</taxon>
        <taxon>Oscillatoriales</taxon>
        <taxon>Microcoleaceae</taxon>
        <taxon>Planktothrix</taxon>
    </lineage>
</organism>
<dbReference type="Proteomes" id="UP000184550">
    <property type="component" value="Unassembled WGS sequence"/>
</dbReference>
<reference evidence="6" key="1">
    <citation type="submission" date="2019-10" db="EMBL/GenBank/DDBJ databases">
        <authorList>
            <consortium name="Genoscope - CEA"/>
            <person name="William W."/>
        </authorList>
    </citation>
    <scope>NUCLEOTIDE SEQUENCE [LARGE SCALE GENOMIC DNA]</scope>
    <source>
        <strain evidence="6">BBR_PRJEB10992</strain>
    </source>
</reference>
<dbReference type="GO" id="GO:0006402">
    <property type="term" value="P:mRNA catabolic process"/>
    <property type="evidence" value="ECO:0007669"/>
    <property type="project" value="TreeGrafter"/>
</dbReference>
<dbReference type="SUPFAM" id="SSF50249">
    <property type="entry name" value="Nucleic acid-binding proteins"/>
    <property type="match status" value="3"/>
</dbReference>
<feature type="compositionally biased region" description="Polar residues" evidence="4">
    <location>
        <begin position="29"/>
        <end position="39"/>
    </location>
</feature>
<dbReference type="Pfam" id="PF17876">
    <property type="entry name" value="CSD2"/>
    <property type="match status" value="1"/>
</dbReference>
<evidence type="ECO:0000256" key="2">
    <source>
        <dbReference type="ARBA" id="ARBA00022801"/>
    </source>
</evidence>
<evidence type="ECO:0000256" key="4">
    <source>
        <dbReference type="SAM" id="MobiDB-lite"/>
    </source>
</evidence>
<dbReference type="InterPro" id="IPR003029">
    <property type="entry name" value="S1_domain"/>
</dbReference>
<evidence type="ECO:0000259" key="5">
    <source>
        <dbReference type="PROSITE" id="PS50126"/>
    </source>
</evidence>
<sequence length="817" mass="91919">MSGVSCPVSPEAEITSLLKPKSRKLAGLTPNTQHPTPETRNPKPDLKTRINRYMDFSIATLLAYFSDDKLVAPKALEKKLAPDEESLRRFQIALDALERIGILEKDKGRYRRIPEEGIVEAKLRCSSKGFCFAIQDTEGAEDVYIRESHLSTAWNGDRVLVRIIKEGSRRRSPEGEVYLILERANPSVLARIKQTKTGYRAVPLDDRLLFELDLINDPSELTGAVDHLVHVEVLRYPIGVHRPMGHVVQILGSDAEEADDLDIVCCKHDLPRKWPAVALREAEAISSTLKKTDLKNRADIRNVLTISFQPDSGNPEFSVLKDAETPNRRPCIDHAFSIEQTKSDHWQLGIHLADAAHYILPDSDLDREARKRGTAIYLADKLIPIYPESLCCDRLALIPNEERLAVSIMITLDMAGRVVEYDLQPSVVRVDHQLTFEQTEAILDGEPSPFAHVLENLLELSRAVRQIRLERGSFELNLPDTHCHFNDEGELGPIVLSSLSPARAMISELVVLANQIVASHLHTLAVPAIYRVQPPPESSDVSELAKLSTHLGTELFLEEDEEVQPSTFQEFTEELSSSRAERVLSYLLEETLKPAVYSTTAKLHFGLALPCYTHCTSPLSRYCDLQILRVLKTVFEEGRDRRSTRAKDRVELGHSSCHGKISWNVLPPEIQHELESQFTQLVVHLSERESVAVDAEEDLEGLKKTGFMKERTGQNFTGLITGVQSYGFFVEIEVQSPGGTTLRVEGLVHVSSLKDDWYEYRSRQQTLVGRKNRNQYRLGDNVEVQVKSVDYYRQQIDLVAVGGGSEASDDNDEPYFS</sequence>
<dbReference type="GO" id="GO:0005829">
    <property type="term" value="C:cytosol"/>
    <property type="evidence" value="ECO:0007669"/>
    <property type="project" value="TreeGrafter"/>
</dbReference>
<dbReference type="PANTHER" id="PTHR23355:SF9">
    <property type="entry name" value="DIS3-LIKE EXONUCLEASE 2"/>
    <property type="match status" value="1"/>
</dbReference>
<dbReference type="InterPro" id="IPR013223">
    <property type="entry name" value="RNase_B_OB_dom"/>
</dbReference>
<keyword evidence="3" id="KW-0269">Exonuclease</keyword>
<feature type="region of interest" description="Disordered" evidence="4">
    <location>
        <begin position="23"/>
        <end position="45"/>
    </location>
</feature>
<gene>
    <name evidence="6" type="primary">zam</name>
    <name evidence="6" type="ORF">PL8927_600051</name>
</gene>
<dbReference type="SMART" id="SM00955">
    <property type="entry name" value="RNB"/>
    <property type="match status" value="1"/>
</dbReference>
<dbReference type="InterPro" id="IPR001900">
    <property type="entry name" value="RNase_II/R"/>
</dbReference>
<dbReference type="AlphaFoldDB" id="A0A7Z9DZG4"/>
<comment type="caution">
    <text evidence="6">The sequence shown here is derived from an EMBL/GenBank/DDBJ whole genome shotgun (WGS) entry which is preliminary data.</text>
</comment>
<dbReference type="InterPro" id="IPR050180">
    <property type="entry name" value="RNR_Ribonuclease"/>
</dbReference>
<proteinExistence type="predicted"/>
<dbReference type="GO" id="GO:0004540">
    <property type="term" value="F:RNA nuclease activity"/>
    <property type="evidence" value="ECO:0007669"/>
    <property type="project" value="InterPro"/>
</dbReference>
<dbReference type="Gene3D" id="2.40.50.140">
    <property type="entry name" value="Nucleic acid-binding proteins"/>
    <property type="match status" value="2"/>
</dbReference>
<dbReference type="InterPro" id="IPR012340">
    <property type="entry name" value="NA-bd_OB-fold"/>
</dbReference>
<dbReference type="Pfam" id="PF00773">
    <property type="entry name" value="RNB"/>
    <property type="match status" value="1"/>
</dbReference>
<evidence type="ECO:0000313" key="6">
    <source>
        <dbReference type="EMBL" id="VXD17659.1"/>
    </source>
</evidence>
<protein>
    <submittedName>
        <fullName evidence="6">Acetazolamide conferring resistance protein zam</fullName>
    </submittedName>
</protein>
<dbReference type="EMBL" id="CZCU02000136">
    <property type="protein sequence ID" value="VXD17659.1"/>
    <property type="molecule type" value="Genomic_DNA"/>
</dbReference>
<dbReference type="CDD" id="cd04471">
    <property type="entry name" value="S1_RNase_R"/>
    <property type="match status" value="1"/>
</dbReference>
<dbReference type="Pfam" id="PF00575">
    <property type="entry name" value="S1"/>
    <property type="match status" value="1"/>
</dbReference>
<evidence type="ECO:0000256" key="1">
    <source>
        <dbReference type="ARBA" id="ARBA00022722"/>
    </source>
</evidence>
<keyword evidence="2" id="KW-0378">Hydrolase</keyword>
<dbReference type="PROSITE" id="PS50126">
    <property type="entry name" value="S1"/>
    <property type="match status" value="1"/>
</dbReference>
<dbReference type="GO" id="GO:0003723">
    <property type="term" value="F:RNA binding"/>
    <property type="evidence" value="ECO:0007669"/>
    <property type="project" value="InterPro"/>
</dbReference>
<evidence type="ECO:0000313" key="7">
    <source>
        <dbReference type="Proteomes" id="UP000184550"/>
    </source>
</evidence>